<accession>A0AAE0Y6M1</accession>
<name>A0AAE0Y6M1_9GAST</name>
<reference evidence="1" key="1">
    <citation type="journal article" date="2023" name="G3 (Bethesda)">
        <title>A reference genome for the long-term kleptoplast-retaining sea slug Elysia crispata morphotype clarki.</title>
        <authorList>
            <person name="Eastman K.E."/>
            <person name="Pendleton A.L."/>
            <person name="Shaikh M.A."/>
            <person name="Suttiyut T."/>
            <person name="Ogas R."/>
            <person name="Tomko P."/>
            <person name="Gavelis G."/>
            <person name="Widhalm J.R."/>
            <person name="Wisecaver J.H."/>
        </authorList>
    </citation>
    <scope>NUCLEOTIDE SEQUENCE</scope>
    <source>
        <strain evidence="1">ECLA1</strain>
    </source>
</reference>
<organism evidence="1 2">
    <name type="scientific">Elysia crispata</name>
    <name type="common">lettuce slug</name>
    <dbReference type="NCBI Taxonomy" id="231223"/>
    <lineage>
        <taxon>Eukaryota</taxon>
        <taxon>Metazoa</taxon>
        <taxon>Spiralia</taxon>
        <taxon>Lophotrochozoa</taxon>
        <taxon>Mollusca</taxon>
        <taxon>Gastropoda</taxon>
        <taxon>Heterobranchia</taxon>
        <taxon>Euthyneura</taxon>
        <taxon>Panpulmonata</taxon>
        <taxon>Sacoglossa</taxon>
        <taxon>Placobranchoidea</taxon>
        <taxon>Plakobranchidae</taxon>
        <taxon>Elysia</taxon>
    </lineage>
</organism>
<dbReference type="AlphaFoldDB" id="A0AAE0Y6M1"/>
<comment type="caution">
    <text evidence="1">The sequence shown here is derived from an EMBL/GenBank/DDBJ whole genome shotgun (WGS) entry which is preliminary data.</text>
</comment>
<proteinExistence type="predicted"/>
<protein>
    <submittedName>
        <fullName evidence="1">Uncharacterized protein</fullName>
    </submittedName>
</protein>
<dbReference type="EMBL" id="JAWDGP010006903">
    <property type="protein sequence ID" value="KAK3733344.1"/>
    <property type="molecule type" value="Genomic_DNA"/>
</dbReference>
<sequence>MVLGHLFIERGRDLKWSRSPVVYFDVIIIKTRHAWRRLLSRAIVYRTHLGHVPLLVLATSRNLRLDLSRERYSPILGNVRLPQLLGVSSLEDHRR</sequence>
<dbReference type="Proteomes" id="UP001283361">
    <property type="component" value="Unassembled WGS sequence"/>
</dbReference>
<keyword evidence="2" id="KW-1185">Reference proteome</keyword>
<evidence type="ECO:0000313" key="2">
    <source>
        <dbReference type="Proteomes" id="UP001283361"/>
    </source>
</evidence>
<gene>
    <name evidence="1" type="ORF">RRG08_037136</name>
</gene>
<evidence type="ECO:0000313" key="1">
    <source>
        <dbReference type="EMBL" id="KAK3733344.1"/>
    </source>
</evidence>